<proteinExistence type="predicted"/>
<organism evidence="2">
    <name type="scientific">Arundo donax</name>
    <name type="common">Giant reed</name>
    <name type="synonym">Donax arundinaceus</name>
    <dbReference type="NCBI Taxonomy" id="35708"/>
    <lineage>
        <taxon>Eukaryota</taxon>
        <taxon>Viridiplantae</taxon>
        <taxon>Streptophyta</taxon>
        <taxon>Embryophyta</taxon>
        <taxon>Tracheophyta</taxon>
        <taxon>Spermatophyta</taxon>
        <taxon>Magnoliopsida</taxon>
        <taxon>Liliopsida</taxon>
        <taxon>Poales</taxon>
        <taxon>Poaceae</taxon>
        <taxon>PACMAD clade</taxon>
        <taxon>Arundinoideae</taxon>
        <taxon>Arundineae</taxon>
        <taxon>Arundo</taxon>
    </lineage>
</organism>
<feature type="region of interest" description="Disordered" evidence="1">
    <location>
        <begin position="1"/>
        <end position="20"/>
    </location>
</feature>
<evidence type="ECO:0000313" key="2">
    <source>
        <dbReference type="EMBL" id="JAD65134.1"/>
    </source>
</evidence>
<protein>
    <submittedName>
        <fullName evidence="2">Uncharacterized protein</fullName>
    </submittedName>
</protein>
<reference evidence="2" key="2">
    <citation type="journal article" date="2015" name="Data Brief">
        <title>Shoot transcriptome of the giant reed, Arundo donax.</title>
        <authorList>
            <person name="Barrero R.A."/>
            <person name="Guerrero F.D."/>
            <person name="Moolhuijzen P."/>
            <person name="Goolsby J.A."/>
            <person name="Tidwell J."/>
            <person name="Bellgard S.E."/>
            <person name="Bellgard M.I."/>
        </authorList>
    </citation>
    <scope>NUCLEOTIDE SEQUENCE</scope>
    <source>
        <tissue evidence="2">Shoot tissue taken approximately 20 cm above the soil surface</tissue>
    </source>
</reference>
<reference evidence="2" key="1">
    <citation type="submission" date="2014-09" db="EMBL/GenBank/DDBJ databases">
        <authorList>
            <person name="Magalhaes I.L.F."/>
            <person name="Oliveira U."/>
            <person name="Santos F.R."/>
            <person name="Vidigal T.H.D.A."/>
            <person name="Brescovit A.D."/>
            <person name="Santos A.J."/>
        </authorList>
    </citation>
    <scope>NUCLEOTIDE SEQUENCE</scope>
    <source>
        <tissue evidence="2">Shoot tissue taken approximately 20 cm above the soil surface</tissue>
    </source>
</reference>
<accession>A0A0A9BMI3</accession>
<name>A0A0A9BMI3_ARUDO</name>
<dbReference type="AlphaFoldDB" id="A0A0A9BMI3"/>
<evidence type="ECO:0000256" key="1">
    <source>
        <dbReference type="SAM" id="MobiDB-lite"/>
    </source>
</evidence>
<sequence length="20" mass="2323">MIFQENTTKSSSWFNNSITS</sequence>
<dbReference type="EMBL" id="GBRH01232761">
    <property type="protein sequence ID" value="JAD65134.1"/>
    <property type="molecule type" value="Transcribed_RNA"/>
</dbReference>